<dbReference type="InterPro" id="IPR003593">
    <property type="entry name" value="AAA+_ATPase"/>
</dbReference>
<feature type="domain" description="ABC transporter" evidence="8">
    <location>
        <begin position="8"/>
        <end position="247"/>
    </location>
</feature>
<dbReference type="PROSITE" id="PS00211">
    <property type="entry name" value="ABC_TRANSPORTER_1"/>
    <property type="match status" value="1"/>
</dbReference>
<dbReference type="SMART" id="SM00382">
    <property type="entry name" value="AAA"/>
    <property type="match status" value="1"/>
</dbReference>
<keyword evidence="4 9" id="KW-0067">ATP-binding</keyword>
<keyword evidence="6" id="KW-0029">Amino-acid transport</keyword>
<dbReference type="PANTHER" id="PTHR43166">
    <property type="entry name" value="AMINO ACID IMPORT ATP-BINDING PROTEIN"/>
    <property type="match status" value="1"/>
</dbReference>
<keyword evidence="3" id="KW-0547">Nucleotide-binding</keyword>
<dbReference type="SMART" id="SM00930">
    <property type="entry name" value="NIL"/>
    <property type="match status" value="1"/>
</dbReference>
<proteinExistence type="predicted"/>
<dbReference type="InterPro" id="IPR045865">
    <property type="entry name" value="ACT-like_dom_sf"/>
</dbReference>
<dbReference type="InterPro" id="IPR018449">
    <property type="entry name" value="NIL_domain"/>
</dbReference>
<sequence length="339" mass="37942">MEEKEIMIRLTGIKKSFPQKKGSLEVLHGIDLDIEKGEIFGIIGLSGAGKSTLVRCINLLERPTEGQVYLDGQELTCLSEKDLRQARRSMGMIFQQFHLLMQRTALENVCFPMEIAGVKKADARKRAKELLELVGLGDRTESYPSQLSGGQKQRVAIARALATDPKILLCDEATSALDPNTTAGVLELLKDINKRLGITIVVITHEMKVIQEICNRVAIISEGKIAEMGSVENIFRNPRTKIGQELVFHEGAKREAYVGELPYCYRVVFEGGISNEPVLGRMMIDCNGVVNILSGNTRNIDQQVFGQMILQFPEEKELREKMIKYLTDRGVEVEEVDYV</sequence>
<name>A0ABS2GB44_9FIRM</name>
<dbReference type="EMBL" id="JACSNV010000013">
    <property type="protein sequence ID" value="MBM6878375.1"/>
    <property type="molecule type" value="Genomic_DNA"/>
</dbReference>
<dbReference type="PANTHER" id="PTHR43166:SF30">
    <property type="entry name" value="METHIONINE IMPORT ATP-BINDING PROTEIN METN"/>
    <property type="match status" value="1"/>
</dbReference>
<dbReference type="InterPro" id="IPR017871">
    <property type="entry name" value="ABC_transporter-like_CS"/>
</dbReference>
<dbReference type="CDD" id="cd03258">
    <property type="entry name" value="ABC_MetN_methionine_transporter"/>
    <property type="match status" value="1"/>
</dbReference>
<dbReference type="InterPro" id="IPR027417">
    <property type="entry name" value="P-loop_NTPase"/>
</dbReference>
<evidence type="ECO:0000259" key="8">
    <source>
        <dbReference type="PROSITE" id="PS50893"/>
    </source>
</evidence>
<dbReference type="GO" id="GO:0005524">
    <property type="term" value="F:ATP binding"/>
    <property type="evidence" value="ECO:0007669"/>
    <property type="project" value="UniProtKB-KW"/>
</dbReference>
<dbReference type="InterPro" id="IPR003439">
    <property type="entry name" value="ABC_transporter-like_ATP-bd"/>
</dbReference>
<evidence type="ECO:0000313" key="10">
    <source>
        <dbReference type="Proteomes" id="UP000729290"/>
    </source>
</evidence>
<dbReference type="Gene3D" id="3.30.70.260">
    <property type="match status" value="1"/>
</dbReference>
<dbReference type="Pfam" id="PF09383">
    <property type="entry name" value="NIL"/>
    <property type="match status" value="1"/>
</dbReference>
<protein>
    <submittedName>
        <fullName evidence="9">ATP-binding cassette domain-containing protein</fullName>
    </submittedName>
</protein>
<evidence type="ECO:0000256" key="6">
    <source>
        <dbReference type="ARBA" id="ARBA00022970"/>
    </source>
</evidence>
<evidence type="ECO:0000256" key="5">
    <source>
        <dbReference type="ARBA" id="ARBA00022967"/>
    </source>
</evidence>
<keyword evidence="2" id="KW-1003">Cell membrane</keyword>
<accession>A0ABS2GB44</accession>
<dbReference type="PROSITE" id="PS50893">
    <property type="entry name" value="ABC_TRANSPORTER_2"/>
    <property type="match status" value="1"/>
</dbReference>
<dbReference type="InterPro" id="IPR050086">
    <property type="entry name" value="MetN_ABC_transporter-like"/>
</dbReference>
<organism evidence="9 10">
    <name type="scientific">Anaerotignum lactatifermentans</name>
    <dbReference type="NCBI Taxonomy" id="160404"/>
    <lineage>
        <taxon>Bacteria</taxon>
        <taxon>Bacillati</taxon>
        <taxon>Bacillota</taxon>
        <taxon>Clostridia</taxon>
        <taxon>Lachnospirales</taxon>
        <taxon>Anaerotignaceae</taxon>
        <taxon>Anaerotignum</taxon>
    </lineage>
</organism>
<evidence type="ECO:0000313" key="9">
    <source>
        <dbReference type="EMBL" id="MBM6878375.1"/>
    </source>
</evidence>
<dbReference type="RefSeq" id="WP_205134127.1">
    <property type="nucleotide sequence ID" value="NZ_JACSNT010000013.1"/>
</dbReference>
<evidence type="ECO:0000256" key="4">
    <source>
        <dbReference type="ARBA" id="ARBA00022840"/>
    </source>
</evidence>
<keyword evidence="1" id="KW-0813">Transport</keyword>
<evidence type="ECO:0000256" key="3">
    <source>
        <dbReference type="ARBA" id="ARBA00022741"/>
    </source>
</evidence>
<keyword evidence="10" id="KW-1185">Reference proteome</keyword>
<keyword evidence="5" id="KW-1278">Translocase</keyword>
<evidence type="ECO:0000256" key="7">
    <source>
        <dbReference type="ARBA" id="ARBA00023136"/>
    </source>
</evidence>
<dbReference type="Gene3D" id="3.40.50.300">
    <property type="entry name" value="P-loop containing nucleotide triphosphate hydrolases"/>
    <property type="match status" value="1"/>
</dbReference>
<keyword evidence="7" id="KW-0472">Membrane</keyword>
<gene>
    <name evidence="9" type="ORF">H9X83_09445</name>
</gene>
<evidence type="ECO:0000256" key="1">
    <source>
        <dbReference type="ARBA" id="ARBA00022448"/>
    </source>
</evidence>
<evidence type="ECO:0000256" key="2">
    <source>
        <dbReference type="ARBA" id="ARBA00022475"/>
    </source>
</evidence>
<dbReference type="SUPFAM" id="SSF55021">
    <property type="entry name" value="ACT-like"/>
    <property type="match status" value="1"/>
</dbReference>
<dbReference type="Proteomes" id="UP000729290">
    <property type="component" value="Unassembled WGS sequence"/>
</dbReference>
<comment type="caution">
    <text evidence="9">The sequence shown here is derived from an EMBL/GenBank/DDBJ whole genome shotgun (WGS) entry which is preliminary data.</text>
</comment>
<reference evidence="9 10" key="1">
    <citation type="journal article" date="2021" name="Sci. Rep.">
        <title>The distribution of antibiotic resistance genes in chicken gut microbiota commensals.</title>
        <authorList>
            <person name="Juricova H."/>
            <person name="Matiasovicova J."/>
            <person name="Kubasova T."/>
            <person name="Cejkova D."/>
            <person name="Rychlik I."/>
        </authorList>
    </citation>
    <scope>NUCLEOTIDE SEQUENCE [LARGE SCALE GENOMIC DNA]</scope>
    <source>
        <strain evidence="9 10">An431b</strain>
    </source>
</reference>
<dbReference type="SUPFAM" id="SSF52540">
    <property type="entry name" value="P-loop containing nucleoside triphosphate hydrolases"/>
    <property type="match status" value="1"/>
</dbReference>
<dbReference type="InterPro" id="IPR041701">
    <property type="entry name" value="MetN_ABC"/>
</dbReference>
<dbReference type="Pfam" id="PF00005">
    <property type="entry name" value="ABC_tran"/>
    <property type="match status" value="1"/>
</dbReference>